<dbReference type="Proteomes" id="UP000744769">
    <property type="component" value="Unassembled WGS sequence"/>
</dbReference>
<sequence length="48" mass="5684">MHRDPPDLHKLAAAYLRYALVRYERARAEREQREPQRVSLPQVEGPVD</sequence>
<dbReference type="RefSeq" id="WP_166195719.1">
    <property type="nucleotide sequence ID" value="NZ_JAAOIV010000005.1"/>
</dbReference>
<comment type="caution">
    <text evidence="2">The sequence shown here is derived from an EMBL/GenBank/DDBJ whole genome shotgun (WGS) entry which is preliminary data.</text>
</comment>
<feature type="region of interest" description="Disordered" evidence="1">
    <location>
        <begin position="27"/>
        <end position="48"/>
    </location>
</feature>
<evidence type="ECO:0000313" key="3">
    <source>
        <dbReference type="Proteomes" id="UP000744769"/>
    </source>
</evidence>
<evidence type="ECO:0000313" key="2">
    <source>
        <dbReference type="EMBL" id="NHN55863.1"/>
    </source>
</evidence>
<accession>A0A967EH32</accession>
<protein>
    <submittedName>
        <fullName evidence="2">Uncharacterized protein</fullName>
    </submittedName>
</protein>
<feature type="compositionally biased region" description="Basic and acidic residues" evidence="1">
    <location>
        <begin position="27"/>
        <end position="36"/>
    </location>
</feature>
<evidence type="ECO:0000256" key="1">
    <source>
        <dbReference type="SAM" id="MobiDB-lite"/>
    </source>
</evidence>
<reference evidence="2" key="1">
    <citation type="submission" date="2020-03" db="EMBL/GenBank/DDBJ databases">
        <title>Draft sequencing of Calidifontibacter sp. DB0510.</title>
        <authorList>
            <person name="Kim D.-U."/>
        </authorList>
    </citation>
    <scope>NUCLEOTIDE SEQUENCE</scope>
    <source>
        <strain evidence="2">DB0510</strain>
    </source>
</reference>
<proteinExistence type="predicted"/>
<keyword evidence="3" id="KW-1185">Reference proteome</keyword>
<organism evidence="2 3">
    <name type="scientific">Metallococcus carri</name>
    <dbReference type="NCBI Taxonomy" id="1656884"/>
    <lineage>
        <taxon>Bacteria</taxon>
        <taxon>Bacillati</taxon>
        <taxon>Actinomycetota</taxon>
        <taxon>Actinomycetes</taxon>
        <taxon>Micrococcales</taxon>
        <taxon>Dermacoccaceae</taxon>
        <taxon>Metallococcus</taxon>
    </lineage>
</organism>
<dbReference type="AlphaFoldDB" id="A0A967EH32"/>
<name>A0A967EH32_9MICO</name>
<gene>
    <name evidence="2" type="ORF">G9U51_08750</name>
</gene>
<dbReference type="EMBL" id="JAAOIV010000005">
    <property type="protein sequence ID" value="NHN55863.1"/>
    <property type="molecule type" value="Genomic_DNA"/>
</dbReference>